<gene>
    <name evidence="2" type="ORF">AC578_8856</name>
</gene>
<evidence type="ECO:0000313" key="2">
    <source>
        <dbReference type="EMBL" id="KXS97726.1"/>
    </source>
</evidence>
<feature type="region of interest" description="Disordered" evidence="1">
    <location>
        <begin position="22"/>
        <end position="55"/>
    </location>
</feature>
<name>A0A139H5I7_9PEZI</name>
<dbReference type="Proteomes" id="UP000070133">
    <property type="component" value="Unassembled WGS sequence"/>
</dbReference>
<proteinExistence type="predicted"/>
<accession>A0A139H5I7</accession>
<dbReference type="AlphaFoldDB" id="A0A139H5I7"/>
<keyword evidence="3" id="KW-1185">Reference proteome</keyword>
<sequence length="193" mass="21767">MTRQLNKESGLEGITQWQLNDPYGNLGRRNGKSDFRRLPNNERFGRGTSASQDSTDPDMILIEEIRELSTKMVPLVTHWILKTALQSVDGGRLDLCSRPRDELSKARQRLHDAFRELCDTIRGQSRLKARLEIEEAESAYSCRVQNGNHLSLDSSGLRSASHTDLINHRTSTAGEKILRSKLGILRRPSDAEG</sequence>
<dbReference type="EMBL" id="LFZN01000135">
    <property type="protein sequence ID" value="KXS97726.1"/>
    <property type="molecule type" value="Genomic_DNA"/>
</dbReference>
<protein>
    <submittedName>
        <fullName evidence="2">Uncharacterized protein</fullName>
    </submittedName>
</protein>
<evidence type="ECO:0000256" key="1">
    <source>
        <dbReference type="SAM" id="MobiDB-lite"/>
    </source>
</evidence>
<feature type="compositionally biased region" description="Basic and acidic residues" evidence="1">
    <location>
        <begin position="31"/>
        <end position="45"/>
    </location>
</feature>
<evidence type="ECO:0000313" key="3">
    <source>
        <dbReference type="Proteomes" id="UP000070133"/>
    </source>
</evidence>
<organism evidence="2 3">
    <name type="scientific">Pseudocercospora eumusae</name>
    <dbReference type="NCBI Taxonomy" id="321146"/>
    <lineage>
        <taxon>Eukaryota</taxon>
        <taxon>Fungi</taxon>
        <taxon>Dikarya</taxon>
        <taxon>Ascomycota</taxon>
        <taxon>Pezizomycotina</taxon>
        <taxon>Dothideomycetes</taxon>
        <taxon>Dothideomycetidae</taxon>
        <taxon>Mycosphaerellales</taxon>
        <taxon>Mycosphaerellaceae</taxon>
        <taxon>Pseudocercospora</taxon>
    </lineage>
</organism>
<comment type="caution">
    <text evidence="2">The sequence shown here is derived from an EMBL/GenBank/DDBJ whole genome shotgun (WGS) entry which is preliminary data.</text>
</comment>
<reference evidence="2 3" key="1">
    <citation type="submission" date="2015-07" db="EMBL/GenBank/DDBJ databases">
        <title>Comparative genomics of the Sigatoka disease complex on banana suggests a link between parallel evolutionary changes in Pseudocercospora fijiensis and Pseudocercospora eumusae and increased virulence on the banana host.</title>
        <authorList>
            <person name="Chang T.-C."/>
            <person name="Salvucci A."/>
            <person name="Crous P.W."/>
            <person name="Stergiopoulos I."/>
        </authorList>
    </citation>
    <scope>NUCLEOTIDE SEQUENCE [LARGE SCALE GENOMIC DNA]</scope>
    <source>
        <strain evidence="2 3">CBS 114824</strain>
    </source>
</reference>